<proteinExistence type="predicted"/>
<keyword evidence="4" id="KW-0472">Membrane</keyword>
<dbReference type="PANTHER" id="PTHR43280:SF29">
    <property type="entry name" value="ARAC-FAMILY TRANSCRIPTIONAL REGULATOR"/>
    <property type="match status" value="1"/>
</dbReference>
<keyword evidence="4" id="KW-1133">Transmembrane helix</keyword>
<keyword evidence="3" id="KW-0804">Transcription</keyword>
<evidence type="ECO:0000256" key="3">
    <source>
        <dbReference type="ARBA" id="ARBA00023163"/>
    </source>
</evidence>
<evidence type="ECO:0000256" key="4">
    <source>
        <dbReference type="SAM" id="Phobius"/>
    </source>
</evidence>
<dbReference type="InterPro" id="IPR009057">
    <property type="entry name" value="Homeodomain-like_sf"/>
</dbReference>
<feature type="transmembrane region" description="Helical" evidence="4">
    <location>
        <begin position="64"/>
        <end position="86"/>
    </location>
</feature>
<reference evidence="6 7" key="1">
    <citation type="journal article" date="2013" name="Int. J. Syst. Evol. Microbiol.">
        <title>Aquimarina gracilis sp. nov., isolated from the gut microflora of a mussel, Mytilus coruscus, and emended description of Aquimarina spongiae.</title>
        <authorList>
            <person name="Park S.C."/>
            <person name="Choe H.N."/>
            <person name="Baik K.S."/>
            <person name="Seong C.N."/>
        </authorList>
    </citation>
    <scope>NUCLEOTIDE SEQUENCE [LARGE SCALE GENOMIC DNA]</scope>
    <source>
        <strain evidence="6 7">PSC32</strain>
    </source>
</reference>
<keyword evidence="7" id="KW-1185">Reference proteome</keyword>
<gene>
    <name evidence="6" type="ORF">U6A24_17880</name>
</gene>
<dbReference type="EMBL" id="JAYKLX010000008">
    <property type="protein sequence ID" value="MEB3347350.1"/>
    <property type="molecule type" value="Genomic_DNA"/>
</dbReference>
<keyword evidence="1" id="KW-0805">Transcription regulation</keyword>
<feature type="transmembrane region" description="Helical" evidence="4">
    <location>
        <begin position="137"/>
        <end position="159"/>
    </location>
</feature>
<dbReference type="InterPro" id="IPR018060">
    <property type="entry name" value="HTH_AraC"/>
</dbReference>
<evidence type="ECO:0000313" key="6">
    <source>
        <dbReference type="EMBL" id="MEB3347350.1"/>
    </source>
</evidence>
<feature type="domain" description="HTH araC/xylS-type" evidence="5">
    <location>
        <begin position="262"/>
        <end position="370"/>
    </location>
</feature>
<keyword evidence="4" id="KW-0812">Transmembrane</keyword>
<feature type="transmembrane region" description="Helical" evidence="4">
    <location>
        <begin position="6"/>
        <end position="27"/>
    </location>
</feature>
<dbReference type="SUPFAM" id="SSF46689">
    <property type="entry name" value="Homeodomain-like"/>
    <property type="match status" value="1"/>
</dbReference>
<dbReference type="Pfam" id="PF12833">
    <property type="entry name" value="HTH_18"/>
    <property type="match status" value="1"/>
</dbReference>
<feature type="transmembrane region" description="Helical" evidence="4">
    <location>
        <begin position="39"/>
        <end position="58"/>
    </location>
</feature>
<dbReference type="PANTHER" id="PTHR43280">
    <property type="entry name" value="ARAC-FAMILY TRANSCRIPTIONAL REGULATOR"/>
    <property type="match status" value="1"/>
</dbReference>
<dbReference type="RefSeq" id="WP_324181372.1">
    <property type="nucleotide sequence ID" value="NZ_BAABAW010000025.1"/>
</dbReference>
<dbReference type="Proteomes" id="UP001327027">
    <property type="component" value="Unassembled WGS sequence"/>
</dbReference>
<accession>A0ABU5ZZN8</accession>
<sequence length="374" mass="44337">MHTFDFTDLFLFLGISQGIFLAITIHVVQNKNKIANRVLSLLLILSSILLTGKFMYSFDAKNEWFFRIAVFMDAMIFILGPFLYMYCRRLIFNETPAFKIHYLYFVPFLGMCLYYIWTLTYTHQELIAMGRAGKLLVPFFTIETCGLAFNYYFCYRSYILIKTYERQEKKNLSYSQHVIAFLKVVLVVITVFFTMWLISYVSAYFLRAYLPYINYNTTWIAFPIFIYVIGFFSLKQPSIFRVPIAKKDRQKNKERVDGPELERLKNDLQKLMVEEKIYLNHKLTLIDMAQQLNTSSNNVSWLLNNIHESSFYDFINHYRVQEFINKVERGEHQNHTLLALSLDSGFNSKSTFNKAFKIVMNETPSNYIKKMRVI</sequence>
<evidence type="ECO:0000313" key="7">
    <source>
        <dbReference type="Proteomes" id="UP001327027"/>
    </source>
</evidence>
<evidence type="ECO:0000256" key="2">
    <source>
        <dbReference type="ARBA" id="ARBA00023125"/>
    </source>
</evidence>
<feature type="transmembrane region" description="Helical" evidence="4">
    <location>
        <begin position="98"/>
        <end position="117"/>
    </location>
</feature>
<evidence type="ECO:0000259" key="5">
    <source>
        <dbReference type="PROSITE" id="PS01124"/>
    </source>
</evidence>
<organism evidence="6 7">
    <name type="scientific">Aquimarina gracilis</name>
    <dbReference type="NCBI Taxonomy" id="874422"/>
    <lineage>
        <taxon>Bacteria</taxon>
        <taxon>Pseudomonadati</taxon>
        <taxon>Bacteroidota</taxon>
        <taxon>Flavobacteriia</taxon>
        <taxon>Flavobacteriales</taxon>
        <taxon>Flavobacteriaceae</taxon>
        <taxon>Aquimarina</taxon>
    </lineage>
</organism>
<dbReference type="Gene3D" id="1.10.10.60">
    <property type="entry name" value="Homeodomain-like"/>
    <property type="match status" value="1"/>
</dbReference>
<protein>
    <submittedName>
        <fullName evidence="6">AraC family transcriptional regulator</fullName>
    </submittedName>
</protein>
<feature type="transmembrane region" description="Helical" evidence="4">
    <location>
        <begin position="212"/>
        <end position="234"/>
    </location>
</feature>
<feature type="transmembrane region" description="Helical" evidence="4">
    <location>
        <begin position="180"/>
        <end position="206"/>
    </location>
</feature>
<keyword evidence="2" id="KW-0238">DNA-binding</keyword>
<evidence type="ECO:0000256" key="1">
    <source>
        <dbReference type="ARBA" id="ARBA00023015"/>
    </source>
</evidence>
<dbReference type="PROSITE" id="PS01124">
    <property type="entry name" value="HTH_ARAC_FAMILY_2"/>
    <property type="match status" value="1"/>
</dbReference>
<dbReference type="SMART" id="SM00342">
    <property type="entry name" value="HTH_ARAC"/>
    <property type="match status" value="1"/>
</dbReference>
<comment type="caution">
    <text evidence="6">The sequence shown here is derived from an EMBL/GenBank/DDBJ whole genome shotgun (WGS) entry which is preliminary data.</text>
</comment>
<name>A0ABU5ZZN8_9FLAO</name>